<protein>
    <submittedName>
        <fullName evidence="1">Uncharacterized protein</fullName>
    </submittedName>
</protein>
<comment type="caution">
    <text evidence="1">The sequence shown here is derived from an EMBL/GenBank/DDBJ whole genome shotgun (WGS) entry which is preliminary data.</text>
</comment>
<proteinExistence type="predicted"/>
<dbReference type="Proteomes" id="UP000264492">
    <property type="component" value="Unassembled WGS sequence"/>
</dbReference>
<reference evidence="1 2" key="1">
    <citation type="submission" date="2018-08" db="EMBL/GenBank/DDBJ databases">
        <title>Lysobacter sp. zong2l5, whole genome shotgun sequence.</title>
        <authorList>
            <person name="Zhang X."/>
            <person name="Feng G."/>
            <person name="Zhu H."/>
        </authorList>
    </citation>
    <scope>NUCLEOTIDE SEQUENCE [LARGE SCALE GENOMIC DNA]</scope>
    <source>
        <strain evidence="2">zong2l5</strain>
    </source>
</reference>
<name>A0A371JWI1_9GAMM</name>
<dbReference type="OrthoDB" id="5573309at2"/>
<organism evidence="1 2">
    <name type="scientific">Lysobacter silvisoli</name>
    <dbReference type="NCBI Taxonomy" id="2293254"/>
    <lineage>
        <taxon>Bacteria</taxon>
        <taxon>Pseudomonadati</taxon>
        <taxon>Pseudomonadota</taxon>
        <taxon>Gammaproteobacteria</taxon>
        <taxon>Lysobacterales</taxon>
        <taxon>Lysobacteraceae</taxon>
        <taxon>Lysobacter</taxon>
    </lineage>
</organism>
<dbReference type="EMBL" id="QTSU01000005">
    <property type="protein sequence ID" value="RDZ26012.1"/>
    <property type="molecule type" value="Genomic_DNA"/>
</dbReference>
<keyword evidence="2" id="KW-1185">Reference proteome</keyword>
<accession>A0A371JWI1</accession>
<evidence type="ECO:0000313" key="2">
    <source>
        <dbReference type="Proteomes" id="UP000264492"/>
    </source>
</evidence>
<sequence length="161" mass="17420">MSQNLLSLTLPDDQLAAIDATLTQLEAQLVGLVSLTIDDRRALAKMGPKSEQFCRQTLIALAQHPQVVPPGLSVAEAQADLAALDRLRPRLLRLQRLVERAQDTDMALGSDVMSAALEGYALLRVSGKHHGLETLRQSLSARFDKTARRAEVPPLPGPLAS</sequence>
<dbReference type="AlphaFoldDB" id="A0A371JWI1"/>
<dbReference type="RefSeq" id="WP_115861897.1">
    <property type="nucleotide sequence ID" value="NZ_QTSU01000005.1"/>
</dbReference>
<evidence type="ECO:0000313" key="1">
    <source>
        <dbReference type="EMBL" id="RDZ26012.1"/>
    </source>
</evidence>
<gene>
    <name evidence="1" type="ORF">DX914_19315</name>
</gene>